<dbReference type="Gene3D" id="2.60.40.1120">
    <property type="entry name" value="Carboxypeptidase-like, regulatory domain"/>
    <property type="match status" value="1"/>
</dbReference>
<comment type="subcellular location">
    <subcellularLocation>
        <location evidence="1 7">Cell outer membrane</location>
        <topology evidence="1 7">Multi-pass membrane protein</topology>
    </subcellularLocation>
</comment>
<dbReference type="Proteomes" id="UP001403385">
    <property type="component" value="Unassembled WGS sequence"/>
</dbReference>
<dbReference type="InterPro" id="IPR037066">
    <property type="entry name" value="Plug_dom_sf"/>
</dbReference>
<dbReference type="InterPro" id="IPR008969">
    <property type="entry name" value="CarboxyPept-like_regulatory"/>
</dbReference>
<evidence type="ECO:0000313" key="10">
    <source>
        <dbReference type="EMBL" id="MEN7549363.1"/>
    </source>
</evidence>
<dbReference type="NCBIfam" id="TIGR04056">
    <property type="entry name" value="OMP_RagA_SusC"/>
    <property type="match status" value="1"/>
</dbReference>
<dbReference type="AlphaFoldDB" id="A0AAW9SDC2"/>
<keyword evidence="2 7" id="KW-0813">Transport</keyword>
<dbReference type="InterPro" id="IPR039426">
    <property type="entry name" value="TonB-dep_rcpt-like"/>
</dbReference>
<feature type="domain" description="TonB-dependent receptor plug" evidence="9">
    <location>
        <begin position="117"/>
        <end position="237"/>
    </location>
</feature>
<keyword evidence="6 7" id="KW-0998">Cell outer membrane</keyword>
<protein>
    <submittedName>
        <fullName evidence="10">TonB-dependent receptor</fullName>
    </submittedName>
</protein>
<gene>
    <name evidence="10" type="ORF">AAG747_15675</name>
</gene>
<dbReference type="Gene3D" id="2.170.130.10">
    <property type="entry name" value="TonB-dependent receptor, plug domain"/>
    <property type="match status" value="1"/>
</dbReference>
<evidence type="ECO:0000313" key="11">
    <source>
        <dbReference type="Proteomes" id="UP001403385"/>
    </source>
</evidence>
<dbReference type="NCBIfam" id="TIGR04057">
    <property type="entry name" value="SusC_RagA_signa"/>
    <property type="match status" value="1"/>
</dbReference>
<keyword evidence="5 7" id="KW-0472">Membrane</keyword>
<dbReference type="SUPFAM" id="SSF49464">
    <property type="entry name" value="Carboxypeptidase regulatory domain-like"/>
    <property type="match status" value="1"/>
</dbReference>
<feature type="chain" id="PRO_5043578262" evidence="8">
    <location>
        <begin position="23"/>
        <end position="1005"/>
    </location>
</feature>
<evidence type="ECO:0000256" key="1">
    <source>
        <dbReference type="ARBA" id="ARBA00004571"/>
    </source>
</evidence>
<dbReference type="InterPro" id="IPR023996">
    <property type="entry name" value="TonB-dep_OMP_SusC/RagA"/>
</dbReference>
<dbReference type="InterPro" id="IPR012910">
    <property type="entry name" value="Plug_dom"/>
</dbReference>
<evidence type="ECO:0000259" key="9">
    <source>
        <dbReference type="Pfam" id="PF07715"/>
    </source>
</evidence>
<dbReference type="InterPro" id="IPR023997">
    <property type="entry name" value="TonB-dep_OMP_SusC/RagA_CS"/>
</dbReference>
<comment type="caution">
    <text evidence="10">The sequence shown here is derived from an EMBL/GenBank/DDBJ whole genome shotgun (WGS) entry which is preliminary data.</text>
</comment>
<evidence type="ECO:0000256" key="5">
    <source>
        <dbReference type="ARBA" id="ARBA00023136"/>
    </source>
</evidence>
<accession>A0AAW9SDC2</accession>
<dbReference type="PROSITE" id="PS52016">
    <property type="entry name" value="TONB_DEPENDENT_REC_3"/>
    <property type="match status" value="1"/>
</dbReference>
<dbReference type="InterPro" id="IPR036942">
    <property type="entry name" value="Beta-barrel_TonB_sf"/>
</dbReference>
<keyword evidence="8" id="KW-0732">Signal</keyword>
<name>A0AAW9SDC2_9BACT</name>
<sequence length="1005" mass="110314">MLRKLRLVALLCSMCLVHTVYAQDKTINGKVTAAEDGSPLPGVNIMVKGTSVGAISDIKGEYKISVPSEATTLVFSFIGFATQEVEIGSNSTVNVQLTAGLTELTEVVITGYGERSKISYTGSVSSLGGEKIENTPVATVDQVLQGNVAGVQLSASSGTPGAVQDIRIRGVSSITADNDPLIVIDGIPVISGELDRSTSTGSLSVLSSLNPNDIESINVLKDAAATALYGARGANGVIIVTTKKGKSGKATFTASAQVGVVSRAIDGPSLLSASQWDELFYEAAVNAGFAASIEEARANIDNGWDGKTNTDWTDVVSNDDAMQQSYNLSARGGNENTNYYVSMGYFDQDGVVVGVDYERLSGKVDLNSRLTDKLMLKTSTLASVADQNGQLEGSAYYGNPEAAIFFTLPIDPAYNADGSYNLNLSTGTFHPLYSQENNIANKKQTRIFNNTALEFDIVDNLRFISNVGLDVVWNEELYYYNPNYGDGAQQQGESYVYNSRNTNILWKNRLNYAFKLNEVHAFDVSLVHELQKNKYFTTGAGGYGMATDGLVLPDIVATPDFVSGFRSDWGIASILGIVNYAFQNRYFIDLTYRREGNSRFSKDHRYGNFWAVSGSWAFSEESLFKESNWLSLGKLRASYGVNGNAGIVNNSYQQLLSYSGSYYGNPAAEPTQIGNPLLTWESSAYLNLGLDLELFDRVNITAEYFHRRNYDLLLEVPVSRTSGFENQPLNVGEMVNRGFELSVSADIIKTEDFNWNIGFNFTDVENEVKELPVDNTGTEIGITTGTRKVTVGQPVYSWYMQEWAGVDPETGDALWYVSDKNRETTNDYTKAERTFHGSATPTFYGGVNTRIDYKGIWLSANLYYSTGNKVYDSWAGYTMSDGQFTYHVSTGYASQYDRWQEPGDIAPNPKNVFYNDSRSNSTSTRRLYDGTFWRLKDLTLGYNLPNTLVSSIGLTNLSVYLKGTNIWTKVKDDRLEFDPEVKASGLLELMGPPLKSYSIGLSVNF</sequence>
<evidence type="ECO:0000256" key="3">
    <source>
        <dbReference type="ARBA" id="ARBA00022452"/>
    </source>
</evidence>
<evidence type="ECO:0000256" key="4">
    <source>
        <dbReference type="ARBA" id="ARBA00022692"/>
    </source>
</evidence>
<keyword evidence="3 7" id="KW-1134">Transmembrane beta strand</keyword>
<evidence type="ECO:0000256" key="2">
    <source>
        <dbReference type="ARBA" id="ARBA00022448"/>
    </source>
</evidence>
<dbReference type="SUPFAM" id="SSF56935">
    <property type="entry name" value="Porins"/>
    <property type="match status" value="1"/>
</dbReference>
<dbReference type="Pfam" id="PF07715">
    <property type="entry name" value="Plug"/>
    <property type="match status" value="1"/>
</dbReference>
<feature type="signal peptide" evidence="8">
    <location>
        <begin position="1"/>
        <end position="22"/>
    </location>
</feature>
<reference evidence="10 11" key="1">
    <citation type="submission" date="2024-04" db="EMBL/GenBank/DDBJ databases">
        <title>Novel genus in family Flammeovirgaceae.</title>
        <authorList>
            <person name="Nguyen T.H."/>
            <person name="Vuong T.Q."/>
            <person name="Le H."/>
            <person name="Kim S.-G."/>
        </authorList>
    </citation>
    <scope>NUCLEOTIDE SEQUENCE [LARGE SCALE GENOMIC DNA]</scope>
    <source>
        <strain evidence="10 11">JCM 23209</strain>
    </source>
</reference>
<keyword evidence="4 7" id="KW-0812">Transmembrane</keyword>
<keyword evidence="10" id="KW-0675">Receptor</keyword>
<keyword evidence="11" id="KW-1185">Reference proteome</keyword>
<evidence type="ECO:0000256" key="8">
    <source>
        <dbReference type="SAM" id="SignalP"/>
    </source>
</evidence>
<comment type="similarity">
    <text evidence="7">Belongs to the TonB-dependent receptor family.</text>
</comment>
<dbReference type="GO" id="GO:0009279">
    <property type="term" value="C:cell outer membrane"/>
    <property type="evidence" value="ECO:0007669"/>
    <property type="project" value="UniProtKB-SubCell"/>
</dbReference>
<evidence type="ECO:0000256" key="6">
    <source>
        <dbReference type="ARBA" id="ARBA00023237"/>
    </source>
</evidence>
<dbReference type="RefSeq" id="WP_346822139.1">
    <property type="nucleotide sequence ID" value="NZ_JBDKWZ010000008.1"/>
</dbReference>
<dbReference type="Gene3D" id="2.40.170.20">
    <property type="entry name" value="TonB-dependent receptor, beta-barrel domain"/>
    <property type="match status" value="1"/>
</dbReference>
<organism evidence="10 11">
    <name type="scientific">Rapidithrix thailandica</name>
    <dbReference type="NCBI Taxonomy" id="413964"/>
    <lineage>
        <taxon>Bacteria</taxon>
        <taxon>Pseudomonadati</taxon>
        <taxon>Bacteroidota</taxon>
        <taxon>Cytophagia</taxon>
        <taxon>Cytophagales</taxon>
        <taxon>Flammeovirgaceae</taxon>
        <taxon>Rapidithrix</taxon>
    </lineage>
</organism>
<dbReference type="EMBL" id="JBDKWZ010000008">
    <property type="protein sequence ID" value="MEN7549363.1"/>
    <property type="molecule type" value="Genomic_DNA"/>
</dbReference>
<dbReference type="Pfam" id="PF13715">
    <property type="entry name" value="CarbopepD_reg_2"/>
    <property type="match status" value="1"/>
</dbReference>
<evidence type="ECO:0000256" key="7">
    <source>
        <dbReference type="PROSITE-ProRule" id="PRU01360"/>
    </source>
</evidence>
<proteinExistence type="inferred from homology"/>